<dbReference type="Gene3D" id="1.20.120.330">
    <property type="entry name" value="Nucleotidyltransferases domain 2"/>
    <property type="match status" value="1"/>
</dbReference>
<evidence type="ECO:0000313" key="21">
    <source>
        <dbReference type="Proteomes" id="UP000286031"/>
    </source>
</evidence>
<dbReference type="Proteomes" id="UP000365824">
    <property type="component" value="Unassembled WGS sequence"/>
</dbReference>
<evidence type="ECO:0000256" key="1">
    <source>
        <dbReference type="ARBA" id="ARBA00038248"/>
    </source>
</evidence>
<dbReference type="SUPFAM" id="SSF81593">
    <property type="entry name" value="Nucleotidyltransferase substrate binding subunit/domain"/>
    <property type="match status" value="1"/>
</dbReference>
<evidence type="ECO:0000313" key="16">
    <source>
        <dbReference type="EMBL" id="RHH38737.1"/>
    </source>
</evidence>
<dbReference type="EMBL" id="VWGP01000011">
    <property type="protein sequence ID" value="KAA4534270.1"/>
    <property type="molecule type" value="Genomic_DNA"/>
</dbReference>
<evidence type="ECO:0000259" key="2">
    <source>
        <dbReference type="Pfam" id="PF05168"/>
    </source>
</evidence>
<name>A0A139L696_BACOV</name>
<evidence type="ECO:0000313" key="24">
    <source>
        <dbReference type="Proteomes" id="UP000375690"/>
    </source>
</evidence>
<feature type="domain" description="HEPN" evidence="2">
    <location>
        <begin position="16"/>
        <end position="127"/>
    </location>
</feature>
<dbReference type="Proteomes" id="UP000460135">
    <property type="component" value="Unassembled WGS sequence"/>
</dbReference>
<reference evidence="22" key="2">
    <citation type="journal article" date="2018" name="J. Anim. Genet.">
        <title>Acquired interbacterial defense systems protect against interspecies antagonism in the human gut microbiome.</title>
        <authorList>
            <person name="Ross B.D."/>
            <person name="Verster A.J."/>
            <person name="Radey M.C."/>
            <person name="Schmidtke D.T."/>
            <person name="Pope C.E."/>
            <person name="Hoffman L.R."/>
            <person name="Hajjar A."/>
            <person name="Peterson S.B."/>
            <person name="Borenstein E."/>
            <person name="Mougous J."/>
        </authorList>
    </citation>
    <scope>NUCLEOTIDE SEQUENCE [LARGE SCALE GENOMIC DNA]</scope>
    <source>
        <strain evidence="22">3725 D1 iv</strain>
    </source>
</reference>
<reference evidence="17 18" key="1">
    <citation type="submission" date="2016-10" db="EMBL/GenBank/DDBJ databases">
        <authorList>
            <person name="de Groot N.N."/>
        </authorList>
    </citation>
    <scope>NUCLEOTIDE SEQUENCE [LARGE SCALE GENOMIC DNA]</scope>
    <source>
        <strain evidence="17 18">NLAE-zl-C500</strain>
    </source>
</reference>
<dbReference type="AlphaFoldDB" id="A0A139L696"/>
<dbReference type="EMBL" id="QRVZ01000020">
    <property type="protein sequence ID" value="RGS80884.1"/>
    <property type="molecule type" value="Genomic_DNA"/>
</dbReference>
<dbReference type="Proteomes" id="UP001215078">
    <property type="component" value="Unassembled WGS sequence"/>
</dbReference>
<protein>
    <submittedName>
        <fullName evidence="6">HEPN domain-containing protein</fullName>
    </submittedName>
    <submittedName>
        <fullName evidence="17">Uncharacterized protein, contains HEPN domain, UPF0332 family</fullName>
    </submittedName>
</protein>
<organism evidence="6 29">
    <name type="scientific">Bacteroides ovatus</name>
    <dbReference type="NCBI Taxonomy" id="28116"/>
    <lineage>
        <taxon>Bacteria</taxon>
        <taxon>Pseudomonadati</taxon>
        <taxon>Bacteroidota</taxon>
        <taxon>Bacteroidia</taxon>
        <taxon>Bacteroidales</taxon>
        <taxon>Bacteroidaceae</taxon>
        <taxon>Bacteroides</taxon>
    </lineage>
</organism>
<dbReference type="Proteomes" id="UP001219389">
    <property type="component" value="Unassembled WGS sequence"/>
</dbReference>
<evidence type="ECO:0000313" key="7">
    <source>
        <dbReference type="EMBL" id="KAA4618909.1"/>
    </source>
</evidence>
<dbReference type="Proteomes" id="UP000318823">
    <property type="component" value="Chromosome"/>
</dbReference>
<reference evidence="10" key="7">
    <citation type="submission" date="2022-10" db="EMBL/GenBank/DDBJ databases">
        <title>Human gut microbiome strain richness.</title>
        <authorList>
            <person name="Chen-Liaw A."/>
        </authorList>
    </citation>
    <scope>NUCLEOTIDE SEQUENCE</scope>
    <source>
        <strain evidence="11">BSD2780120875st1_E1_BSD2780120875_150330</strain>
        <strain evidence="10">F7_m1001271B151109d0_201107</strain>
        <strain evidence="12">RTP21484st1_H8_RTP21484_190118</strain>
    </source>
</reference>
<evidence type="ECO:0000313" key="20">
    <source>
        <dbReference type="Proteomes" id="UP000283329"/>
    </source>
</evidence>
<evidence type="ECO:0000313" key="5">
    <source>
        <dbReference type="EMBL" id="KAA4100703.1"/>
    </source>
</evidence>
<evidence type="ECO:0000313" key="23">
    <source>
        <dbReference type="Proteomes" id="UP000365824"/>
    </source>
</evidence>
<evidence type="ECO:0000313" key="14">
    <source>
        <dbReference type="EMBL" id="RGS80884.1"/>
    </source>
</evidence>
<dbReference type="Proteomes" id="UP000286031">
    <property type="component" value="Unassembled WGS sequence"/>
</dbReference>
<comment type="similarity">
    <text evidence="1">Belongs to the UPF0332 family.</text>
</comment>
<dbReference type="Proteomes" id="UP000266492">
    <property type="component" value="Unassembled WGS sequence"/>
</dbReference>
<proteinExistence type="inferred from homology"/>
<reference evidence="23 24" key="5">
    <citation type="journal article" date="2019" name="Nat. Med.">
        <title>A library of human gut bacterial isolates paired with longitudinal multiomics data enables mechanistic microbiome research.</title>
        <authorList>
            <person name="Poyet M."/>
            <person name="Groussin M."/>
            <person name="Gibbons S.M."/>
            <person name="Avila-Pacheco J."/>
            <person name="Jiang X."/>
            <person name="Kearney S.M."/>
            <person name="Perrotta A.R."/>
            <person name="Berdy B."/>
            <person name="Zhao S."/>
            <person name="Lieberman T.D."/>
            <person name="Swanson P.K."/>
            <person name="Smith M."/>
            <person name="Roesemann S."/>
            <person name="Alexander J.E."/>
            <person name="Rich S.A."/>
            <person name="Livny J."/>
            <person name="Vlamakis H."/>
            <person name="Clish C."/>
            <person name="Bullock K."/>
            <person name="Deik A."/>
            <person name="Scott J."/>
            <person name="Pierce K.A."/>
            <person name="Xavier R.J."/>
            <person name="Alm E.J."/>
        </authorList>
    </citation>
    <scope>NUCLEOTIDE SEQUENCE [LARGE SCALE GENOMIC DNA]</scope>
    <source>
        <strain evidence="5 28">BIOML-A134</strain>
        <strain evidence="8 26">BIOML-A14</strain>
        <strain evidence="7 25">BIOML-A15</strain>
        <strain evidence="4 23">BIOML-A160</strain>
        <strain evidence="3 27">BIOML-A183</strain>
        <strain evidence="9 24">BIOML-A2</strain>
        <strain evidence="6 29">BIOML-A41</strain>
    </source>
</reference>
<dbReference type="EMBL" id="JAQNZF010000015">
    <property type="protein sequence ID" value="MDC2743130.1"/>
    <property type="molecule type" value="Genomic_DNA"/>
</dbReference>
<dbReference type="EMBL" id="VWFO01000007">
    <property type="protein sequence ID" value="KAA4665026.1"/>
    <property type="molecule type" value="Genomic_DNA"/>
</dbReference>
<evidence type="ECO:0000313" key="13">
    <source>
        <dbReference type="EMBL" id="QDM11749.1"/>
    </source>
</evidence>
<evidence type="ECO:0000313" key="22">
    <source>
        <dbReference type="Proteomes" id="UP000318823"/>
    </source>
</evidence>
<dbReference type="EMBL" id="CP041395">
    <property type="protein sequence ID" value="QDM11749.1"/>
    <property type="molecule type" value="Genomic_DNA"/>
</dbReference>
<dbReference type="Proteomes" id="UP000435985">
    <property type="component" value="Unassembled WGS sequence"/>
</dbReference>
<dbReference type="Proteomes" id="UP000375690">
    <property type="component" value="Unassembled WGS sequence"/>
</dbReference>
<dbReference type="Proteomes" id="UP000473905">
    <property type="component" value="Unassembled WGS sequence"/>
</dbReference>
<dbReference type="InterPro" id="IPR007842">
    <property type="entry name" value="HEPN_dom"/>
</dbReference>
<accession>A0A139L696</accession>
<evidence type="ECO:0000313" key="25">
    <source>
        <dbReference type="Proteomes" id="UP000424805"/>
    </source>
</evidence>
<dbReference type="EMBL" id="VWLB01000006">
    <property type="protein sequence ID" value="KAA3930220.1"/>
    <property type="molecule type" value="Genomic_DNA"/>
</dbReference>
<dbReference type="RefSeq" id="WP_004301673.1">
    <property type="nucleotide sequence ID" value="NZ_BAABYJ010000003.1"/>
</dbReference>
<dbReference type="Proteomes" id="UP000283329">
    <property type="component" value="Unassembled WGS sequence"/>
</dbReference>
<evidence type="ECO:0000313" key="11">
    <source>
        <dbReference type="EMBL" id="MDC2743130.1"/>
    </source>
</evidence>
<evidence type="ECO:0000313" key="18">
    <source>
        <dbReference type="Proteomes" id="UP000183670"/>
    </source>
</evidence>
<dbReference type="EMBL" id="QSBI01000025">
    <property type="protein sequence ID" value="RGX07859.1"/>
    <property type="molecule type" value="Genomic_DNA"/>
</dbReference>
<dbReference type="EMBL" id="VWFC01000025">
    <property type="protein sequence ID" value="KAB1323942.1"/>
    <property type="molecule type" value="Genomic_DNA"/>
</dbReference>
<dbReference type="KEGG" id="boa:Bovatus_04469"/>
<dbReference type="Proteomes" id="UP000424805">
    <property type="component" value="Unassembled WGS sequence"/>
</dbReference>
<reference evidence="19 20" key="4">
    <citation type="submission" date="2018-08" db="EMBL/GenBank/DDBJ databases">
        <title>A genome reference for cultivated species of the human gut microbiota.</title>
        <authorList>
            <person name="Zou Y."/>
            <person name="Xue W."/>
            <person name="Luo G."/>
        </authorList>
    </citation>
    <scope>NUCLEOTIDE SEQUENCE [LARGE SCALE GENOMIC DNA]</scope>
    <source>
        <strain evidence="15 21">AF04-46</strain>
        <strain evidence="14 19">AF20-9LB</strain>
        <strain evidence="16 20">AM17-48</strain>
    </source>
</reference>
<dbReference type="EMBL" id="FMYE01000052">
    <property type="protein sequence ID" value="SDB78829.1"/>
    <property type="molecule type" value="Genomic_DNA"/>
</dbReference>
<dbReference type="Proteomes" id="UP000478493">
    <property type="component" value="Unassembled WGS sequence"/>
</dbReference>
<evidence type="ECO:0000313" key="28">
    <source>
        <dbReference type="Proteomes" id="UP000473905"/>
    </source>
</evidence>
<dbReference type="EMBL" id="JAQNWR010000001">
    <property type="protein sequence ID" value="MDC2406577.1"/>
    <property type="molecule type" value="Genomic_DNA"/>
</dbReference>
<dbReference type="Proteomes" id="UP000183670">
    <property type="component" value="Unassembled WGS sequence"/>
</dbReference>
<evidence type="ECO:0000313" key="3">
    <source>
        <dbReference type="EMBL" id="KAA3808460.1"/>
    </source>
</evidence>
<dbReference type="EMBL" id="VWFP01000051">
    <property type="protein sequence ID" value="KAA4618909.1"/>
    <property type="molecule type" value="Genomic_DNA"/>
</dbReference>
<evidence type="ECO:0000313" key="10">
    <source>
        <dbReference type="EMBL" id="MDC2406577.1"/>
    </source>
</evidence>
<evidence type="ECO:0000313" key="29">
    <source>
        <dbReference type="Proteomes" id="UP000478493"/>
    </source>
</evidence>
<evidence type="ECO:0000313" key="12">
    <source>
        <dbReference type="EMBL" id="MDC7961745.1"/>
    </source>
</evidence>
<dbReference type="InterPro" id="IPR052226">
    <property type="entry name" value="UPF0332_toxin"/>
</dbReference>
<dbReference type="GeneID" id="69483733"/>
<keyword evidence="28" id="KW-1185">Reference proteome</keyword>
<dbReference type="STRING" id="28116.Bovatus_04469"/>
<dbReference type="Pfam" id="PF05168">
    <property type="entry name" value="HEPN"/>
    <property type="match status" value="1"/>
</dbReference>
<dbReference type="EMBL" id="QRJR01000048">
    <property type="protein sequence ID" value="RHH38737.1"/>
    <property type="molecule type" value="Genomic_DNA"/>
</dbReference>
<evidence type="ECO:0000313" key="19">
    <source>
        <dbReference type="Proteomes" id="UP000266492"/>
    </source>
</evidence>
<sequence>MKLTDEERNSLVILQLEKAKVFLKQADEMFDLKYWDIASNRYYYACFHAVQALLIQNGLSCKTHDGLIACFGLNFIKTGKISARLGSFLARMEQLRQKGDYNCIYSISEDEISTIKAPARELIETIEVLLAES</sequence>
<evidence type="ECO:0000313" key="8">
    <source>
        <dbReference type="EMBL" id="KAA4665026.1"/>
    </source>
</evidence>
<evidence type="ECO:0000313" key="4">
    <source>
        <dbReference type="EMBL" id="KAA3930220.1"/>
    </source>
</evidence>
<evidence type="ECO:0000313" key="27">
    <source>
        <dbReference type="Proteomes" id="UP000460135"/>
    </source>
</evidence>
<evidence type="ECO:0000313" key="26">
    <source>
        <dbReference type="Proteomes" id="UP000435985"/>
    </source>
</evidence>
<reference evidence="13" key="6">
    <citation type="submission" date="2019-07" db="EMBL/GenBank/DDBJ databases">
        <authorList>
            <person name="Ross B.D."/>
            <person name="Verster A.J."/>
            <person name="Radey M.C."/>
            <person name="Schmidtke D.T."/>
            <person name="Pope C.E."/>
            <person name="Hoffman L.R."/>
            <person name="Hajjar A."/>
            <person name="Peterson S.B."/>
            <person name="Borenstein E."/>
            <person name="Mougous J.D."/>
        </authorList>
    </citation>
    <scope>NUCLEOTIDE SEQUENCE</scope>
    <source>
        <strain evidence="13">3725 D1 iv</strain>
    </source>
</reference>
<dbReference type="PANTHER" id="PTHR36565:SF1">
    <property type="entry name" value="UPF0332 PROTEIN TM_1000"/>
    <property type="match status" value="1"/>
</dbReference>
<dbReference type="EMBL" id="VWKB01000010">
    <property type="protein sequence ID" value="KAA4100703.1"/>
    <property type="molecule type" value="Genomic_DNA"/>
</dbReference>
<evidence type="ECO:0000313" key="15">
    <source>
        <dbReference type="EMBL" id="RGX07859.1"/>
    </source>
</evidence>
<dbReference type="Proteomes" id="UP001214017">
    <property type="component" value="Unassembled WGS sequence"/>
</dbReference>
<dbReference type="PANTHER" id="PTHR36565">
    <property type="entry name" value="UPF0332 PROTEIN TM_1000"/>
    <property type="match status" value="1"/>
</dbReference>
<evidence type="ECO:0000313" key="17">
    <source>
        <dbReference type="EMBL" id="SDB78829.1"/>
    </source>
</evidence>
<evidence type="ECO:0000313" key="6">
    <source>
        <dbReference type="EMBL" id="KAA4534270.1"/>
    </source>
</evidence>
<evidence type="ECO:0000313" key="9">
    <source>
        <dbReference type="EMBL" id="KAB1323942.1"/>
    </source>
</evidence>
<dbReference type="EMBL" id="JAQQPO010000056">
    <property type="protein sequence ID" value="MDC7961745.1"/>
    <property type="molecule type" value="Genomic_DNA"/>
</dbReference>
<reference evidence="13" key="3">
    <citation type="journal article" date="2018" name="Nature">
        <title>Human gut bacteria contain acquired interbacterial defence systems.</title>
        <authorList>
            <person name="Ross B.D."/>
            <person name="Verster A.J."/>
            <person name="Radey M.C."/>
            <person name="Schmidtke D.T."/>
            <person name="Pope C.E."/>
            <person name="Hoffman L.R."/>
            <person name="Hajjar A."/>
            <person name="Peterson S.B."/>
            <person name="Borenstein E."/>
            <person name="Mougous J."/>
        </authorList>
    </citation>
    <scope>NUCLEOTIDE SEQUENCE</scope>
    <source>
        <strain evidence="13">3725 D1 iv</strain>
    </source>
</reference>
<dbReference type="PATRIC" id="fig|28116.10.peg.2403"/>
<gene>
    <name evidence="16" type="ORF">DW206_25535</name>
    <name evidence="15" type="ORF">DWV35_17880</name>
    <name evidence="14" type="ORF">DWX70_20175</name>
    <name evidence="13" type="ORF">DYI28_25295</name>
    <name evidence="9" type="ORF">F3B53_18375</name>
    <name evidence="6" type="ORF">F3B85_15680</name>
    <name evidence="7" type="ORF">F3B90_25960</name>
    <name evidence="8" type="ORF">F3B98_08270</name>
    <name evidence="5" type="ORF">F3D66_08320</name>
    <name evidence="4" type="ORF">F3F25_05295</name>
    <name evidence="3" type="ORF">F3F51_03570</name>
    <name evidence="10" type="ORF">PO240_01665</name>
    <name evidence="11" type="ORF">PO382_12945</name>
    <name evidence="12" type="ORF">PQ628_26460</name>
    <name evidence="17" type="ORF">SAMN05192581_105217</name>
</gene>
<dbReference type="EMBL" id="VWLX01000002">
    <property type="protein sequence ID" value="KAA3808460.1"/>
    <property type="molecule type" value="Genomic_DNA"/>
</dbReference>